<evidence type="ECO:0000256" key="2">
    <source>
        <dbReference type="ARBA" id="ARBA00007118"/>
    </source>
</evidence>
<keyword evidence="6" id="KW-0560">Oxidoreductase</keyword>
<feature type="domain" description="Nitroreductase" evidence="7">
    <location>
        <begin position="9"/>
        <end position="188"/>
    </location>
</feature>
<dbReference type="InterPro" id="IPR029479">
    <property type="entry name" value="Nitroreductase"/>
</dbReference>
<dbReference type="AlphaFoldDB" id="A0A249SMZ1"/>
<keyword evidence="4" id="KW-0288">FMN</keyword>
<evidence type="ECO:0000256" key="1">
    <source>
        <dbReference type="ARBA" id="ARBA00001917"/>
    </source>
</evidence>
<dbReference type="InterPro" id="IPR033878">
    <property type="entry name" value="NfsB-like"/>
</dbReference>
<name>A0A249SMZ1_9MOLU</name>
<gene>
    <name evidence="8" type="ORF">CK556_01575</name>
</gene>
<evidence type="ECO:0000256" key="4">
    <source>
        <dbReference type="ARBA" id="ARBA00022643"/>
    </source>
</evidence>
<comment type="cofactor">
    <cofactor evidence="1">
        <name>FMN</name>
        <dbReference type="ChEBI" id="CHEBI:58210"/>
    </cofactor>
</comment>
<dbReference type="PANTHER" id="PTHR43673">
    <property type="entry name" value="NAD(P)H NITROREDUCTASE YDGI-RELATED"/>
    <property type="match status" value="1"/>
</dbReference>
<dbReference type="GO" id="GO:0016491">
    <property type="term" value="F:oxidoreductase activity"/>
    <property type="evidence" value="ECO:0007669"/>
    <property type="project" value="UniProtKB-KW"/>
</dbReference>
<dbReference type="Pfam" id="PF00881">
    <property type="entry name" value="Nitroreductase"/>
    <property type="match status" value="1"/>
</dbReference>
<keyword evidence="9" id="KW-1185">Reference proteome</keyword>
<dbReference type="Gene3D" id="3.40.109.10">
    <property type="entry name" value="NADH Oxidase"/>
    <property type="match status" value="1"/>
</dbReference>
<keyword evidence="5" id="KW-0521">NADP</keyword>
<dbReference type="EMBL" id="CP023173">
    <property type="protein sequence ID" value="ASZ09045.1"/>
    <property type="molecule type" value="Genomic_DNA"/>
</dbReference>
<evidence type="ECO:0000313" key="9">
    <source>
        <dbReference type="Proteomes" id="UP000232229"/>
    </source>
</evidence>
<dbReference type="RefSeq" id="WP_051412736.1">
    <property type="nucleotide sequence ID" value="NZ_CP023173.1"/>
</dbReference>
<dbReference type="InterPro" id="IPR000415">
    <property type="entry name" value="Nitroreductase-like"/>
</dbReference>
<reference evidence="8 9" key="1">
    <citation type="submission" date="2017-08" db="EMBL/GenBank/DDBJ databases">
        <title>Complete Genome Sequence of Mesoplasma chauliocola.</title>
        <authorList>
            <person name="Knight T.F.Jr."/>
            <person name="Citino T."/>
        </authorList>
    </citation>
    <scope>NUCLEOTIDE SEQUENCE [LARGE SCALE GENOMIC DNA]</scope>
    <source>
        <strain evidence="8 9">CHPA-2</strain>
    </source>
</reference>
<organism evidence="8 9">
    <name type="scientific">Mesoplasma chauliocola</name>
    <dbReference type="NCBI Taxonomy" id="216427"/>
    <lineage>
        <taxon>Bacteria</taxon>
        <taxon>Bacillati</taxon>
        <taxon>Mycoplasmatota</taxon>
        <taxon>Mollicutes</taxon>
        <taxon>Entomoplasmatales</taxon>
        <taxon>Entomoplasmataceae</taxon>
        <taxon>Mesoplasma</taxon>
    </lineage>
</organism>
<protein>
    <submittedName>
        <fullName evidence="8">NAD(P)H-dependent oxidoreductase</fullName>
    </submittedName>
</protein>
<evidence type="ECO:0000256" key="6">
    <source>
        <dbReference type="ARBA" id="ARBA00023002"/>
    </source>
</evidence>
<sequence>MKNLAELMTQRRSARDFDINYEIPEADFNDIIQAMRMSPSSYGILGQRLLVINRGEMREKLAPFFYNQLNYLNASKFIIVLGVNHKGLQEVTNHSLDLRFKGNPEGRSTYGANINKNLFGGNLSDQQLDNYSSQQTYITTGIATAVAASLDVDTCMIGGFNTKGLAEFLIQEGLMHDYETPFITMAFGKSTKISGNKLRSELKDFVKEI</sequence>
<evidence type="ECO:0000259" key="7">
    <source>
        <dbReference type="Pfam" id="PF00881"/>
    </source>
</evidence>
<dbReference type="CDD" id="cd02149">
    <property type="entry name" value="NfsB-like"/>
    <property type="match status" value="1"/>
</dbReference>
<proteinExistence type="inferred from homology"/>
<dbReference type="STRING" id="1336232.GCA_000518825_00253"/>
<evidence type="ECO:0000313" key="8">
    <source>
        <dbReference type="EMBL" id="ASZ09045.1"/>
    </source>
</evidence>
<accession>A0A249SMZ1</accession>
<comment type="similarity">
    <text evidence="2">Belongs to the nitroreductase family.</text>
</comment>
<evidence type="ECO:0000256" key="5">
    <source>
        <dbReference type="ARBA" id="ARBA00022857"/>
    </source>
</evidence>
<keyword evidence="3" id="KW-0285">Flavoprotein</keyword>
<dbReference type="PANTHER" id="PTHR43673:SF2">
    <property type="entry name" value="NITROREDUCTASE"/>
    <property type="match status" value="1"/>
</dbReference>
<dbReference type="SUPFAM" id="SSF55469">
    <property type="entry name" value="FMN-dependent nitroreductase-like"/>
    <property type="match status" value="1"/>
</dbReference>
<dbReference type="Proteomes" id="UP000232229">
    <property type="component" value="Chromosome"/>
</dbReference>
<evidence type="ECO:0000256" key="3">
    <source>
        <dbReference type="ARBA" id="ARBA00022630"/>
    </source>
</evidence>
<dbReference type="KEGG" id="mchc:CK556_01575"/>